<dbReference type="AlphaFoldDB" id="A0A350HA06"/>
<comment type="caution">
    <text evidence="2">The sequence shown here is derived from an EMBL/GenBank/DDBJ whole genome shotgun (WGS) entry which is preliminary data.</text>
</comment>
<dbReference type="InterPro" id="IPR023473">
    <property type="entry name" value="AMMECR1"/>
</dbReference>
<reference evidence="2 3" key="1">
    <citation type="journal article" date="2018" name="Nat. Biotechnol.">
        <title>A standardized bacterial taxonomy based on genome phylogeny substantially revises the tree of life.</title>
        <authorList>
            <person name="Parks D.H."/>
            <person name="Chuvochina M."/>
            <person name="Waite D.W."/>
            <person name="Rinke C."/>
            <person name="Skarshewski A."/>
            <person name="Chaumeil P.A."/>
            <person name="Hugenholtz P."/>
        </authorList>
    </citation>
    <scope>NUCLEOTIDE SEQUENCE [LARGE SCALE GENOMIC DNA]</scope>
    <source>
        <strain evidence="2">UBA9956</strain>
    </source>
</reference>
<name>A0A350HA06_UNCW3</name>
<dbReference type="InterPro" id="IPR036071">
    <property type="entry name" value="AMMECR1_dom_sf"/>
</dbReference>
<evidence type="ECO:0000313" key="3">
    <source>
        <dbReference type="Proteomes" id="UP000264062"/>
    </source>
</evidence>
<protein>
    <submittedName>
        <fullName evidence="2">AMMECR1 domain-containing protein</fullName>
    </submittedName>
</protein>
<organism evidence="2 3">
    <name type="scientific">candidate division WOR-3 bacterium</name>
    <dbReference type="NCBI Taxonomy" id="2052148"/>
    <lineage>
        <taxon>Bacteria</taxon>
        <taxon>Bacteria division WOR-3</taxon>
    </lineage>
</organism>
<evidence type="ECO:0000259" key="1">
    <source>
        <dbReference type="PROSITE" id="PS51112"/>
    </source>
</evidence>
<dbReference type="InterPro" id="IPR027485">
    <property type="entry name" value="AMMECR1_N"/>
</dbReference>
<gene>
    <name evidence="2" type="ORF">DCW38_04240</name>
</gene>
<dbReference type="InterPro" id="IPR023472">
    <property type="entry name" value="Uncharacterised_MJ0810"/>
</dbReference>
<dbReference type="Gene3D" id="3.30.700.20">
    <property type="entry name" value="Hypothetical protein ph0010, domain 1"/>
    <property type="match status" value="1"/>
</dbReference>
<dbReference type="PANTHER" id="PTHR13016">
    <property type="entry name" value="AMMECR1 HOMOLOG"/>
    <property type="match status" value="1"/>
</dbReference>
<proteinExistence type="inferred from homology"/>
<dbReference type="Pfam" id="PF01871">
    <property type="entry name" value="AMMECR1"/>
    <property type="match status" value="1"/>
</dbReference>
<dbReference type="Gene3D" id="3.30.1490.150">
    <property type="entry name" value="Hypothetical protein ph0010, domain 2"/>
    <property type="match status" value="1"/>
</dbReference>
<dbReference type="InterPro" id="IPR027623">
    <property type="entry name" value="AmmeMemoSam_A"/>
</dbReference>
<dbReference type="NCBIfam" id="TIGR00296">
    <property type="entry name" value="TIGR00296 family protein"/>
    <property type="match status" value="1"/>
</dbReference>
<dbReference type="Proteomes" id="UP000264062">
    <property type="component" value="Unassembled WGS sequence"/>
</dbReference>
<evidence type="ECO:0000313" key="2">
    <source>
        <dbReference type="EMBL" id="HAV92372.1"/>
    </source>
</evidence>
<accession>A0A350HA06</accession>
<dbReference type="PANTHER" id="PTHR13016:SF0">
    <property type="entry name" value="AMME SYNDROME CANDIDATE GENE 1 PROTEIN"/>
    <property type="match status" value="1"/>
</dbReference>
<dbReference type="PROSITE" id="PS51112">
    <property type="entry name" value="AMMECR1"/>
    <property type="match status" value="1"/>
</dbReference>
<dbReference type="HAMAP" id="MF_00645">
    <property type="entry name" value="AMMECR1"/>
    <property type="match status" value="1"/>
</dbReference>
<sequence length="183" mass="20718">MKRENKIFLLKLARASISDYFDNIKTSAGKITDNELSEKSGCFVTLEKDKALRGCIGYIEGVEPIYSAVIRMAREAAFNDPRFFPLSREDFDKIEIEISVLTPLVKVKSIEEINVPGDGLLIRSGYNSGLLLPQVAVDWGYDRKQFLAQTCLKAGLDRRCFLSADAKIYKFQAEIFSEKEFLN</sequence>
<dbReference type="EMBL" id="DMZY01000124">
    <property type="protein sequence ID" value="HAV92372.1"/>
    <property type="molecule type" value="Genomic_DNA"/>
</dbReference>
<feature type="domain" description="AMMECR1" evidence="1">
    <location>
        <begin position="4"/>
        <end position="183"/>
    </location>
</feature>
<dbReference type="InterPro" id="IPR002733">
    <property type="entry name" value="AMMECR1_domain"/>
</dbReference>
<dbReference type="SUPFAM" id="SSF143447">
    <property type="entry name" value="AMMECR1-like"/>
    <property type="match status" value="1"/>
</dbReference>
<dbReference type="NCBIfam" id="TIGR04335">
    <property type="entry name" value="AmmeMemoSam_A"/>
    <property type="match status" value="1"/>
</dbReference>